<dbReference type="InterPro" id="IPR009057">
    <property type="entry name" value="Homeodomain-like_sf"/>
</dbReference>
<dbReference type="PANTHER" id="PTHR30055">
    <property type="entry name" value="HTH-TYPE TRANSCRIPTIONAL REGULATOR RUTR"/>
    <property type="match status" value="1"/>
</dbReference>
<dbReference type="Pfam" id="PF02909">
    <property type="entry name" value="TetR_C_1"/>
    <property type="match status" value="1"/>
</dbReference>
<evidence type="ECO:0000313" key="7">
    <source>
        <dbReference type="EMBL" id="GAA1901149.1"/>
    </source>
</evidence>
<feature type="domain" description="HTH tetR-type" evidence="6">
    <location>
        <begin position="6"/>
        <end position="66"/>
    </location>
</feature>
<keyword evidence="3" id="KW-0804">Transcription</keyword>
<dbReference type="SUPFAM" id="SSF46689">
    <property type="entry name" value="Homeodomain-like"/>
    <property type="match status" value="1"/>
</dbReference>
<evidence type="ECO:0000256" key="5">
    <source>
        <dbReference type="SAM" id="MobiDB-lite"/>
    </source>
</evidence>
<dbReference type="InterPro" id="IPR001647">
    <property type="entry name" value="HTH_TetR"/>
</dbReference>
<dbReference type="PROSITE" id="PS50977">
    <property type="entry name" value="HTH_TETR_2"/>
    <property type="match status" value="1"/>
</dbReference>
<evidence type="ECO:0000256" key="1">
    <source>
        <dbReference type="ARBA" id="ARBA00023015"/>
    </source>
</evidence>
<dbReference type="InterPro" id="IPR036271">
    <property type="entry name" value="Tet_transcr_reg_TetR-rel_C_sf"/>
</dbReference>
<dbReference type="Gene3D" id="1.10.10.60">
    <property type="entry name" value="Homeodomain-like"/>
    <property type="match status" value="1"/>
</dbReference>
<comment type="caution">
    <text evidence="7">The sequence shown here is derived from an EMBL/GenBank/DDBJ whole genome shotgun (WGS) entry which is preliminary data.</text>
</comment>
<gene>
    <name evidence="7" type="ORF">GCM10009688_00750</name>
</gene>
<feature type="compositionally biased region" description="Polar residues" evidence="5">
    <location>
        <begin position="171"/>
        <end position="181"/>
    </location>
</feature>
<dbReference type="EMBL" id="BAAALV010000001">
    <property type="protein sequence ID" value="GAA1901149.1"/>
    <property type="molecule type" value="Genomic_DNA"/>
</dbReference>
<name>A0ABP5A553_9MICC</name>
<dbReference type="Pfam" id="PF00440">
    <property type="entry name" value="TetR_N"/>
    <property type="match status" value="1"/>
</dbReference>
<dbReference type="SUPFAM" id="SSF48498">
    <property type="entry name" value="Tetracyclin repressor-like, C-terminal domain"/>
    <property type="match status" value="1"/>
</dbReference>
<accession>A0ABP5A553</accession>
<proteinExistence type="predicted"/>
<organism evidence="7 8">
    <name type="scientific">Arthrobacter gandavensis</name>
    <dbReference type="NCBI Taxonomy" id="169960"/>
    <lineage>
        <taxon>Bacteria</taxon>
        <taxon>Bacillati</taxon>
        <taxon>Actinomycetota</taxon>
        <taxon>Actinomycetes</taxon>
        <taxon>Micrococcales</taxon>
        <taxon>Micrococcaceae</taxon>
        <taxon>Arthrobacter</taxon>
    </lineage>
</organism>
<keyword evidence="8" id="KW-1185">Reference proteome</keyword>
<dbReference type="InterPro" id="IPR004111">
    <property type="entry name" value="Repressor_TetR_C"/>
</dbReference>
<feature type="region of interest" description="Disordered" evidence="5">
    <location>
        <begin position="218"/>
        <end position="241"/>
    </location>
</feature>
<keyword evidence="1" id="KW-0805">Transcription regulation</keyword>
<evidence type="ECO:0000313" key="8">
    <source>
        <dbReference type="Proteomes" id="UP001500784"/>
    </source>
</evidence>
<evidence type="ECO:0000256" key="3">
    <source>
        <dbReference type="ARBA" id="ARBA00023163"/>
    </source>
</evidence>
<dbReference type="InterPro" id="IPR050109">
    <property type="entry name" value="HTH-type_TetR-like_transc_reg"/>
</dbReference>
<reference evidence="8" key="1">
    <citation type="journal article" date="2019" name="Int. J. Syst. Evol. Microbiol.">
        <title>The Global Catalogue of Microorganisms (GCM) 10K type strain sequencing project: providing services to taxonomists for standard genome sequencing and annotation.</title>
        <authorList>
            <consortium name="The Broad Institute Genomics Platform"/>
            <consortium name="The Broad Institute Genome Sequencing Center for Infectious Disease"/>
            <person name="Wu L."/>
            <person name="Ma J."/>
        </authorList>
    </citation>
    <scope>NUCLEOTIDE SEQUENCE [LARGE SCALE GENOMIC DNA]</scope>
    <source>
        <strain evidence="8">JCM 13316</strain>
    </source>
</reference>
<protein>
    <recommendedName>
        <fullName evidence="6">HTH tetR-type domain-containing protein</fullName>
    </recommendedName>
</protein>
<feature type="DNA-binding region" description="H-T-H motif" evidence="4">
    <location>
        <begin position="29"/>
        <end position="48"/>
    </location>
</feature>
<evidence type="ECO:0000259" key="6">
    <source>
        <dbReference type="PROSITE" id="PS50977"/>
    </source>
</evidence>
<evidence type="ECO:0000256" key="4">
    <source>
        <dbReference type="PROSITE-ProRule" id="PRU00335"/>
    </source>
</evidence>
<dbReference type="PANTHER" id="PTHR30055:SF151">
    <property type="entry name" value="TRANSCRIPTIONAL REGULATORY PROTEIN"/>
    <property type="match status" value="1"/>
</dbReference>
<dbReference type="Gene3D" id="1.10.357.10">
    <property type="entry name" value="Tetracycline Repressor, domain 2"/>
    <property type="match status" value="1"/>
</dbReference>
<sequence>MEADQPLSSAVIARTAARIADNEGLEAVSMRRVAGDLGVSAMALYRHVAGRQELLLLMADAVKSRSLLPEGEHGWQDMLSYMADSLWRTFAAHPWLLGIILSPRRLVNLAAPDDVERLLATLSTAGLTEDEGFDCLLGVSAAVIGTVSVAGAAGSALDAAAPTASRTAGSRQESGTQQPHGTDNYPRAERFQRRSINDEVSRQSLDFLVANFIRGIESSRAQSPAPSREPVLRKEDHATGE</sequence>
<feature type="region of interest" description="Disordered" evidence="5">
    <location>
        <begin position="163"/>
        <end position="188"/>
    </location>
</feature>
<dbReference type="Proteomes" id="UP001500784">
    <property type="component" value="Unassembled WGS sequence"/>
</dbReference>
<dbReference type="RefSeq" id="WP_211372386.1">
    <property type="nucleotide sequence ID" value="NZ_BAAALV010000001.1"/>
</dbReference>
<keyword evidence="2 4" id="KW-0238">DNA-binding</keyword>
<evidence type="ECO:0000256" key="2">
    <source>
        <dbReference type="ARBA" id="ARBA00023125"/>
    </source>
</evidence>
<feature type="compositionally biased region" description="Basic and acidic residues" evidence="5">
    <location>
        <begin position="230"/>
        <end position="241"/>
    </location>
</feature>